<organism evidence="3 4">
    <name type="scientific">Kingdonia uniflora</name>
    <dbReference type="NCBI Taxonomy" id="39325"/>
    <lineage>
        <taxon>Eukaryota</taxon>
        <taxon>Viridiplantae</taxon>
        <taxon>Streptophyta</taxon>
        <taxon>Embryophyta</taxon>
        <taxon>Tracheophyta</taxon>
        <taxon>Spermatophyta</taxon>
        <taxon>Magnoliopsida</taxon>
        <taxon>Ranunculales</taxon>
        <taxon>Circaeasteraceae</taxon>
        <taxon>Kingdonia</taxon>
    </lineage>
</organism>
<evidence type="ECO:0000313" key="3">
    <source>
        <dbReference type="EMBL" id="KAF6172208.1"/>
    </source>
</evidence>
<evidence type="ECO:0000256" key="1">
    <source>
        <dbReference type="SAM" id="MobiDB-lite"/>
    </source>
</evidence>
<feature type="transmembrane region" description="Helical" evidence="2">
    <location>
        <begin position="155"/>
        <end position="173"/>
    </location>
</feature>
<keyword evidence="2" id="KW-0812">Transmembrane</keyword>
<gene>
    <name evidence="3" type="ORF">GIB67_024830</name>
</gene>
<dbReference type="EMBL" id="JACGCM010000440">
    <property type="protein sequence ID" value="KAF6172208.1"/>
    <property type="molecule type" value="Genomic_DNA"/>
</dbReference>
<keyword evidence="2" id="KW-1133">Transmembrane helix</keyword>
<dbReference type="OrthoDB" id="66620at2759"/>
<accession>A0A7J7NZ51</accession>
<keyword evidence="4" id="KW-1185">Reference proteome</keyword>
<dbReference type="Proteomes" id="UP000541444">
    <property type="component" value="Unassembled WGS sequence"/>
</dbReference>
<comment type="caution">
    <text evidence="3">The sequence shown here is derived from an EMBL/GenBank/DDBJ whole genome shotgun (WGS) entry which is preliminary data.</text>
</comment>
<sequence length="233" mass="26820">MSIDYIRRTDAEEGDAGQSNDLLFDDHHSSRLSFLDDTETSFRRISDVNSTTREITEDEVELHWAALERLPTYEQLRTSLFDQSAEDEKKRVIDVRRLGALERRIFVDKLIGNIEEDNRRLLEKFRERIDNSICLLPPLVSQFLKPRMLMRSPRVAFLIAKVTVSSFHVGNFFKRFGFGFLLSEGPVTIDELGNVVVAYEEAFVVVIGFSMMVGEVGLRVKANRLFIVAWVGR</sequence>
<feature type="compositionally biased region" description="Basic and acidic residues" evidence="1">
    <location>
        <begin position="1"/>
        <end position="11"/>
    </location>
</feature>
<feature type="transmembrane region" description="Helical" evidence="2">
    <location>
        <begin position="193"/>
        <end position="214"/>
    </location>
</feature>
<dbReference type="AlphaFoldDB" id="A0A7J7NZ51"/>
<dbReference type="PANTHER" id="PTHR48040">
    <property type="entry name" value="PLEIOTROPIC DRUG RESISTANCE PROTEIN 1-LIKE ISOFORM X1"/>
    <property type="match status" value="1"/>
</dbReference>
<evidence type="ECO:0000256" key="2">
    <source>
        <dbReference type="SAM" id="Phobius"/>
    </source>
</evidence>
<dbReference type="PANTHER" id="PTHR48040:SF18">
    <property type="entry name" value="PLEIOTROPIC DRUG RESISTANCE PROTEIN 3-LIKE ISOFORM X1"/>
    <property type="match status" value="1"/>
</dbReference>
<evidence type="ECO:0000313" key="4">
    <source>
        <dbReference type="Proteomes" id="UP000541444"/>
    </source>
</evidence>
<reference evidence="3 4" key="1">
    <citation type="journal article" date="2020" name="IScience">
        <title>Genome Sequencing of the Endangered Kingdonia uniflora (Circaeasteraceae, Ranunculales) Reveals Potential Mechanisms of Evolutionary Specialization.</title>
        <authorList>
            <person name="Sun Y."/>
            <person name="Deng T."/>
            <person name="Zhang A."/>
            <person name="Moore M.J."/>
            <person name="Landis J.B."/>
            <person name="Lin N."/>
            <person name="Zhang H."/>
            <person name="Zhang X."/>
            <person name="Huang J."/>
            <person name="Zhang X."/>
            <person name="Sun H."/>
            <person name="Wang H."/>
        </authorList>
    </citation>
    <scope>NUCLEOTIDE SEQUENCE [LARGE SCALE GENOMIC DNA]</scope>
    <source>
        <strain evidence="3">TB1705</strain>
        <tissue evidence="3">Leaf</tissue>
    </source>
</reference>
<proteinExistence type="predicted"/>
<feature type="region of interest" description="Disordered" evidence="1">
    <location>
        <begin position="1"/>
        <end position="22"/>
    </location>
</feature>
<name>A0A7J7NZ51_9MAGN</name>
<protein>
    <submittedName>
        <fullName evidence="3">Uncharacterized protein</fullName>
    </submittedName>
</protein>
<keyword evidence="2" id="KW-0472">Membrane</keyword>